<sequence length="102" mass="11928">MGWTSAGFGFASLSMDRPDYRGFRISACPDYRGSTVYILFCLLNCIHLQPPDDIYNNTYSTCDRKRQQIYKKSNLKEYFCLASPPDQKVKYKFFRTLDPIND</sequence>
<dbReference type="Proteomes" id="UP000499080">
    <property type="component" value="Unassembled WGS sequence"/>
</dbReference>
<reference evidence="1 2" key="1">
    <citation type="journal article" date="2019" name="Sci. Rep.">
        <title>Orb-weaving spider Araneus ventricosus genome elucidates the spidroin gene catalogue.</title>
        <authorList>
            <person name="Kono N."/>
            <person name="Nakamura H."/>
            <person name="Ohtoshi R."/>
            <person name="Moran D.A.P."/>
            <person name="Shinohara A."/>
            <person name="Yoshida Y."/>
            <person name="Fujiwara M."/>
            <person name="Mori M."/>
            <person name="Tomita M."/>
            <person name="Arakawa K."/>
        </authorList>
    </citation>
    <scope>NUCLEOTIDE SEQUENCE [LARGE SCALE GENOMIC DNA]</scope>
</reference>
<name>A0A4Y2G763_ARAVE</name>
<gene>
    <name evidence="1" type="ORF">AVEN_158176_1</name>
</gene>
<accession>A0A4Y2G763</accession>
<proteinExistence type="predicted"/>
<dbReference type="AlphaFoldDB" id="A0A4Y2G763"/>
<organism evidence="1 2">
    <name type="scientific">Araneus ventricosus</name>
    <name type="common">Orbweaver spider</name>
    <name type="synonym">Epeira ventricosa</name>
    <dbReference type="NCBI Taxonomy" id="182803"/>
    <lineage>
        <taxon>Eukaryota</taxon>
        <taxon>Metazoa</taxon>
        <taxon>Ecdysozoa</taxon>
        <taxon>Arthropoda</taxon>
        <taxon>Chelicerata</taxon>
        <taxon>Arachnida</taxon>
        <taxon>Araneae</taxon>
        <taxon>Araneomorphae</taxon>
        <taxon>Entelegynae</taxon>
        <taxon>Araneoidea</taxon>
        <taxon>Araneidae</taxon>
        <taxon>Araneus</taxon>
    </lineage>
</organism>
<evidence type="ECO:0000313" key="1">
    <source>
        <dbReference type="EMBL" id="GBM48606.1"/>
    </source>
</evidence>
<comment type="caution">
    <text evidence="1">The sequence shown here is derived from an EMBL/GenBank/DDBJ whole genome shotgun (WGS) entry which is preliminary data.</text>
</comment>
<keyword evidence="2" id="KW-1185">Reference proteome</keyword>
<evidence type="ECO:0000313" key="2">
    <source>
        <dbReference type="Proteomes" id="UP000499080"/>
    </source>
</evidence>
<dbReference type="EMBL" id="BGPR01001221">
    <property type="protein sequence ID" value="GBM48606.1"/>
    <property type="molecule type" value="Genomic_DNA"/>
</dbReference>
<protein>
    <submittedName>
        <fullName evidence="1">Uncharacterized protein</fullName>
    </submittedName>
</protein>